<keyword evidence="5" id="KW-0496">Mitochondrion</keyword>
<comment type="caution">
    <text evidence="7">The sequence shown here is derived from an EMBL/GenBank/DDBJ whole genome shotgun (WGS) entry which is preliminary data.</text>
</comment>
<dbReference type="InterPro" id="IPR029058">
    <property type="entry name" value="AB_hydrolase_fold"/>
</dbReference>
<dbReference type="Gene3D" id="3.40.50.1820">
    <property type="entry name" value="alpha/beta hydrolase"/>
    <property type="match status" value="1"/>
</dbReference>
<dbReference type="PANTHER" id="PTHR48182">
    <property type="entry name" value="PROTEIN SERAC1"/>
    <property type="match status" value="1"/>
</dbReference>
<evidence type="ECO:0000256" key="6">
    <source>
        <dbReference type="ARBA" id="ARBA00023136"/>
    </source>
</evidence>
<dbReference type="Proteomes" id="UP001521184">
    <property type="component" value="Unassembled WGS sequence"/>
</dbReference>
<evidence type="ECO:0000313" key="8">
    <source>
        <dbReference type="Proteomes" id="UP001521184"/>
    </source>
</evidence>
<dbReference type="EMBL" id="JAKEKT020000009">
    <property type="protein sequence ID" value="KAL1648461.1"/>
    <property type="molecule type" value="Genomic_DNA"/>
</dbReference>
<evidence type="ECO:0000256" key="3">
    <source>
        <dbReference type="ARBA" id="ARBA00004370"/>
    </source>
</evidence>
<organism evidence="7 8">
    <name type="scientific">Diplodia intermedia</name>
    <dbReference type="NCBI Taxonomy" id="856260"/>
    <lineage>
        <taxon>Eukaryota</taxon>
        <taxon>Fungi</taxon>
        <taxon>Dikarya</taxon>
        <taxon>Ascomycota</taxon>
        <taxon>Pezizomycotina</taxon>
        <taxon>Dothideomycetes</taxon>
        <taxon>Dothideomycetes incertae sedis</taxon>
        <taxon>Botryosphaeriales</taxon>
        <taxon>Botryosphaeriaceae</taxon>
        <taxon>Diplodia</taxon>
    </lineage>
</organism>
<evidence type="ECO:0008006" key="9">
    <source>
        <dbReference type="Google" id="ProtNLM"/>
    </source>
</evidence>
<evidence type="ECO:0000256" key="2">
    <source>
        <dbReference type="ARBA" id="ARBA00004240"/>
    </source>
</evidence>
<evidence type="ECO:0000256" key="4">
    <source>
        <dbReference type="ARBA" id="ARBA00022824"/>
    </source>
</evidence>
<keyword evidence="6" id="KW-0472">Membrane</keyword>
<evidence type="ECO:0000256" key="1">
    <source>
        <dbReference type="ARBA" id="ARBA00004173"/>
    </source>
</evidence>
<dbReference type="PANTHER" id="PTHR48182:SF2">
    <property type="entry name" value="PROTEIN SERAC1"/>
    <property type="match status" value="1"/>
</dbReference>
<sequence length="381" mass="42746">MARDQRTLTYRVRQLPPNIDEAGVVQLLQRFLTTEDGTPTIHVFSLARSLVSSEAAHSKDATVTIYPLPLQLRDGQQWSFLTDYENSEFRIVVDLHFLDFTVLNEVEDDKHVLKLVCDSYSATISGLASHPFGSWQCRGDEHNFMWLRDGLPKDTPGIRTIIYGYDTHLNDSTSFKLIPDIALELVNRLTAVGLGWISSKPSVFIAHSLGGIILKEALVILAPSCGEEPSILGRIKRILLFGVPNDGMETDQLISMVNGNPTKQLISNLSPGSEYLKTLDKYFSNLQYTRKFPLFSFYETKTTQTVKVSRNDNTRMQNAYLTLSNALTANGAEAAREKLWSRKSQPSKIALALQWARCVRLMKTIQLWSSSPLATSTILES</sequence>
<reference evidence="7 8" key="1">
    <citation type="journal article" date="2023" name="Plant Dis.">
        <title>First Report of Diplodia intermedia Causing Canker and Dieback Diseases on Apple Trees in Canada.</title>
        <authorList>
            <person name="Ellouze W."/>
            <person name="Ilyukhin E."/>
            <person name="Sulman M."/>
            <person name="Ali S."/>
        </authorList>
    </citation>
    <scope>NUCLEOTIDE SEQUENCE [LARGE SCALE GENOMIC DNA]</scope>
    <source>
        <strain evidence="7 8">M45-28</strain>
    </source>
</reference>
<proteinExistence type="predicted"/>
<keyword evidence="4" id="KW-0256">Endoplasmic reticulum</keyword>
<dbReference type="SUPFAM" id="SSF53474">
    <property type="entry name" value="alpha/beta-Hydrolases"/>
    <property type="match status" value="1"/>
</dbReference>
<evidence type="ECO:0000256" key="5">
    <source>
        <dbReference type="ARBA" id="ARBA00023128"/>
    </source>
</evidence>
<dbReference type="InterPro" id="IPR052374">
    <property type="entry name" value="SERAC1"/>
</dbReference>
<accession>A0ABR3TZY1</accession>
<comment type="subcellular location">
    <subcellularLocation>
        <location evidence="2">Endoplasmic reticulum</location>
    </subcellularLocation>
    <subcellularLocation>
        <location evidence="3">Membrane</location>
    </subcellularLocation>
    <subcellularLocation>
        <location evidence="1">Mitochondrion</location>
    </subcellularLocation>
</comment>
<protein>
    <recommendedName>
        <fullName evidence="9">Protein SERAC1</fullName>
    </recommendedName>
</protein>
<name>A0ABR3TZY1_9PEZI</name>
<keyword evidence="8" id="KW-1185">Reference proteome</keyword>
<evidence type="ECO:0000313" key="7">
    <source>
        <dbReference type="EMBL" id="KAL1648461.1"/>
    </source>
</evidence>
<gene>
    <name evidence="7" type="ORF">SLS58_002216</name>
</gene>